<keyword evidence="4" id="KW-1185">Reference proteome</keyword>
<protein>
    <submittedName>
        <fullName evidence="3">Putative WD repeat-containing protein 11 isoform X1</fullName>
    </submittedName>
</protein>
<dbReference type="Proteomes" id="UP000192257">
    <property type="component" value="Unassembled WGS sequence"/>
</dbReference>
<reference evidence="3 4" key="1">
    <citation type="submission" date="2017-03" db="EMBL/GenBank/DDBJ databases">
        <title>An alternative strategy for trypanosome survival in the mammalian bloodstream revealed through genome and transcriptome analysis of the ubiquitous bovine parasite Trypanosoma (Megatrypanum) theileri.</title>
        <authorList>
            <person name="Kelly S."/>
            <person name="Ivens A."/>
            <person name="Mott A."/>
            <person name="O'Neill E."/>
            <person name="Emms D."/>
            <person name="Macleod O."/>
            <person name="Voorheis P."/>
            <person name="Matthews J."/>
            <person name="Matthews K."/>
            <person name="Carrington M."/>
        </authorList>
    </citation>
    <scope>NUCLEOTIDE SEQUENCE [LARGE SCALE GENOMIC DNA]</scope>
    <source>
        <strain evidence="3">Edinburgh</strain>
    </source>
</reference>
<dbReference type="PROSITE" id="PS50082">
    <property type="entry name" value="WD_REPEATS_2"/>
    <property type="match status" value="1"/>
</dbReference>
<dbReference type="VEuPathDB" id="TriTrypDB:TM35_000016680"/>
<dbReference type="RefSeq" id="XP_028887857.1">
    <property type="nucleotide sequence ID" value="XM_029021349.1"/>
</dbReference>
<dbReference type="SUPFAM" id="SSF50978">
    <property type="entry name" value="WD40 repeat-like"/>
    <property type="match status" value="1"/>
</dbReference>
<feature type="domain" description="WDR11 TPR" evidence="2">
    <location>
        <begin position="797"/>
        <end position="1100"/>
    </location>
</feature>
<dbReference type="InterPro" id="IPR015943">
    <property type="entry name" value="WD40/YVTN_repeat-like_dom_sf"/>
</dbReference>
<dbReference type="InterPro" id="IPR001680">
    <property type="entry name" value="WD40_rpt"/>
</dbReference>
<dbReference type="EMBL" id="NBCO01000001">
    <property type="protein sequence ID" value="ORC93791.1"/>
    <property type="molecule type" value="Genomic_DNA"/>
</dbReference>
<dbReference type="STRING" id="67003.A0A1X0PAE1"/>
<gene>
    <name evidence="3" type="ORF">TM35_000016680</name>
</gene>
<evidence type="ECO:0000256" key="1">
    <source>
        <dbReference type="PROSITE-ProRule" id="PRU00221"/>
    </source>
</evidence>
<dbReference type="PANTHER" id="PTHR14593">
    <property type="entry name" value="WD REPEAT-CONTAINING PROTEIN 11"/>
    <property type="match status" value="1"/>
</dbReference>
<dbReference type="InterPro" id="IPR057854">
    <property type="entry name" value="TPR_WDR11"/>
</dbReference>
<sequence length="1177" mass="131481">MSPILSTKIIPGKTATPGGNNAPIDEVGKWPYQAAQYGYQDLLAYSSYCNGSGDVFVVDMNSMQLVQTLHGHNYVVTCIQWKPPPASYLQHGLFLFTGDNGGFIALWDVSEGVILNSLQVPNAEPIHALSLPTKHHLLVLTKNCSSFLYDSHLAGKEPFQDVKPPFRSERTNNIIPLHLCSSKLCPTQTYCVVFGDRIRILASLELTITKKSTDSWVKDLIYDSQDGNETVFDATFSEAQEEVLYFATRNSVGAYDWKTNLVLNEQVLWHTKSDVEFRRIFPSSPNTIDECSQQIPFLYSFGTDQRLCAWYVHRIDKVTNVAIDVRGARIGSKSVANVVQSQNNSNLFSIIFTDGSVTRWRFRIESRRWSLEGYLSFDLTKPMDFCLVGQSIVCCALENGHLVMIDVMHNVTLRRVNIVHSGGTRIILLSPHKWGESVWVVTNKSTQSHHFHQVTLFDCRSGVVLSVLRKPTNPDVSRMKGISLSETGNFLLLTFFNGSFEVWSVEGGGLIYFFEGMGIAGVSWAPMPFLSCLTGVQGSPQLLTIVFTDGTMSLWTVYKDRVVQNRDVVPIFFNNYPSKVVCEPTNEMIVICDGIGIPVLVSSGSWGFRVLSLKNTPVNKAALSIAVSKIIEGDENDNKIHNSVESSSSSSADVLLAALFTDGSFGVWNTSNQERISYSEISRLNLSARVLAWMGDALLVLTSNGDLVLLDKLLTSVNSSISCKSPRRPIQSSAFFLPAHRTYIQTSLETQIMTNRSTTSYQQNNNLPSYLVQSIDIQRRPCRGPLGQVITESISTLSKELDLYKETMIPKYILSFIQKAIDKKCNEELALYVARFFGQKEKERFWSQYCMRKTIWHINSDVSDPSQCSERRKFGREQESPFFYIHCNYFSEAVASSEVVRRNRMLFNEHRISALEARKNENIDASNCRLVVARELLRLQEPQKAIDILMDTNYESEQFPNLANLAVTIAASSAAIDATSSTLFNITTKRAAALFLARGDLDSAVEKFILSSDYYGAGLALQSCGKWSESARLAKVSAISYEEQKELLYRWCSHSAKRGEMIEAARVLLSISCLPEALVLLSESQHLTDIAGLFAMILLEDPSFSSKETLQMLITSPTKDEDSSDALRFSEVLLNTLTDYCNVLNSVGNVIVEHMGLEVIAALKRGNRNVSPSFSTI</sequence>
<dbReference type="SMART" id="SM00320">
    <property type="entry name" value="WD40"/>
    <property type="match status" value="2"/>
</dbReference>
<comment type="caution">
    <text evidence="3">The sequence shown here is derived from an EMBL/GenBank/DDBJ whole genome shotgun (WGS) entry which is preliminary data.</text>
</comment>
<proteinExistence type="predicted"/>
<dbReference type="AlphaFoldDB" id="A0A1X0PAE1"/>
<dbReference type="InterPro" id="IPR039694">
    <property type="entry name" value="WDR11"/>
</dbReference>
<dbReference type="InterPro" id="IPR036322">
    <property type="entry name" value="WD40_repeat_dom_sf"/>
</dbReference>
<accession>A0A1X0PAE1</accession>
<organism evidence="3 4">
    <name type="scientific">Trypanosoma theileri</name>
    <dbReference type="NCBI Taxonomy" id="67003"/>
    <lineage>
        <taxon>Eukaryota</taxon>
        <taxon>Discoba</taxon>
        <taxon>Euglenozoa</taxon>
        <taxon>Kinetoplastea</taxon>
        <taxon>Metakinetoplastina</taxon>
        <taxon>Trypanosomatida</taxon>
        <taxon>Trypanosomatidae</taxon>
        <taxon>Trypanosoma</taxon>
    </lineage>
</organism>
<dbReference type="Pfam" id="PF23753">
    <property type="entry name" value="TPR_WDR11"/>
    <property type="match status" value="1"/>
</dbReference>
<keyword evidence="1" id="KW-0853">WD repeat</keyword>
<dbReference type="Gene3D" id="2.130.10.10">
    <property type="entry name" value="YVTN repeat-like/Quinoprotein amine dehydrogenase"/>
    <property type="match status" value="2"/>
</dbReference>
<feature type="repeat" description="WD" evidence="1">
    <location>
        <begin position="69"/>
        <end position="117"/>
    </location>
</feature>
<dbReference type="OrthoDB" id="1291858at2759"/>
<dbReference type="GeneID" id="39981129"/>
<evidence type="ECO:0000313" key="4">
    <source>
        <dbReference type="Proteomes" id="UP000192257"/>
    </source>
</evidence>
<dbReference type="PANTHER" id="PTHR14593:SF5">
    <property type="entry name" value="WD REPEAT-CONTAINING PROTEIN 11"/>
    <property type="match status" value="1"/>
</dbReference>
<evidence type="ECO:0000313" key="3">
    <source>
        <dbReference type="EMBL" id="ORC93791.1"/>
    </source>
</evidence>
<name>A0A1X0PAE1_9TRYP</name>
<evidence type="ECO:0000259" key="2">
    <source>
        <dbReference type="Pfam" id="PF23753"/>
    </source>
</evidence>
<dbReference type="GO" id="GO:0005737">
    <property type="term" value="C:cytoplasm"/>
    <property type="evidence" value="ECO:0007669"/>
    <property type="project" value="TreeGrafter"/>
</dbReference>